<dbReference type="InterPro" id="IPR053151">
    <property type="entry name" value="RNase_H-like"/>
</dbReference>
<dbReference type="Gene3D" id="3.30.420.10">
    <property type="entry name" value="Ribonuclease H-like superfamily/Ribonuclease H"/>
    <property type="match status" value="1"/>
</dbReference>
<organism evidence="2">
    <name type="scientific">Sesamum radiatum</name>
    <name type="common">Black benniseed</name>
    <dbReference type="NCBI Taxonomy" id="300843"/>
    <lineage>
        <taxon>Eukaryota</taxon>
        <taxon>Viridiplantae</taxon>
        <taxon>Streptophyta</taxon>
        <taxon>Embryophyta</taxon>
        <taxon>Tracheophyta</taxon>
        <taxon>Spermatophyta</taxon>
        <taxon>Magnoliopsida</taxon>
        <taxon>eudicotyledons</taxon>
        <taxon>Gunneridae</taxon>
        <taxon>Pentapetalae</taxon>
        <taxon>asterids</taxon>
        <taxon>lamiids</taxon>
        <taxon>Lamiales</taxon>
        <taxon>Pedaliaceae</taxon>
        <taxon>Sesamum</taxon>
    </lineage>
</organism>
<dbReference type="GO" id="GO:0003676">
    <property type="term" value="F:nucleic acid binding"/>
    <property type="evidence" value="ECO:0007669"/>
    <property type="project" value="InterPro"/>
</dbReference>
<feature type="domain" description="RNase H type-1" evidence="1">
    <location>
        <begin position="5"/>
        <end position="134"/>
    </location>
</feature>
<dbReference type="InterPro" id="IPR036397">
    <property type="entry name" value="RNaseH_sf"/>
</dbReference>
<name>A0AAW2VPP6_SESRA</name>
<dbReference type="PANTHER" id="PTHR47723">
    <property type="entry name" value="OS05G0353850 PROTEIN"/>
    <property type="match status" value="1"/>
</dbReference>
<evidence type="ECO:0000259" key="1">
    <source>
        <dbReference type="PROSITE" id="PS50879"/>
    </source>
</evidence>
<dbReference type="InterPro" id="IPR044730">
    <property type="entry name" value="RNase_H-like_dom_plant"/>
</dbReference>
<dbReference type="PROSITE" id="PS50879">
    <property type="entry name" value="RNASE_H_1"/>
    <property type="match status" value="1"/>
</dbReference>
<accession>A0AAW2VPP6</accession>
<dbReference type="InterPro" id="IPR002156">
    <property type="entry name" value="RNaseH_domain"/>
</dbReference>
<dbReference type="PANTHER" id="PTHR47723:SF19">
    <property type="entry name" value="POLYNUCLEOTIDYL TRANSFERASE, RIBONUCLEASE H-LIKE SUPERFAMILY PROTEIN"/>
    <property type="match status" value="1"/>
</dbReference>
<reference evidence="2" key="2">
    <citation type="journal article" date="2024" name="Plant">
        <title>Genomic evolution and insights into agronomic trait innovations of Sesamum species.</title>
        <authorList>
            <person name="Miao H."/>
            <person name="Wang L."/>
            <person name="Qu L."/>
            <person name="Liu H."/>
            <person name="Sun Y."/>
            <person name="Le M."/>
            <person name="Wang Q."/>
            <person name="Wei S."/>
            <person name="Zheng Y."/>
            <person name="Lin W."/>
            <person name="Duan Y."/>
            <person name="Cao H."/>
            <person name="Xiong S."/>
            <person name="Wang X."/>
            <person name="Wei L."/>
            <person name="Li C."/>
            <person name="Ma Q."/>
            <person name="Ju M."/>
            <person name="Zhao R."/>
            <person name="Li G."/>
            <person name="Mu C."/>
            <person name="Tian Q."/>
            <person name="Mei H."/>
            <person name="Zhang T."/>
            <person name="Gao T."/>
            <person name="Zhang H."/>
        </authorList>
    </citation>
    <scope>NUCLEOTIDE SEQUENCE</scope>
    <source>
        <strain evidence="2">G02</strain>
    </source>
</reference>
<comment type="caution">
    <text evidence="2">The sequence shown here is derived from an EMBL/GenBank/DDBJ whole genome shotgun (WGS) entry which is preliminary data.</text>
</comment>
<reference evidence="2" key="1">
    <citation type="submission" date="2020-06" db="EMBL/GenBank/DDBJ databases">
        <authorList>
            <person name="Li T."/>
            <person name="Hu X."/>
            <person name="Zhang T."/>
            <person name="Song X."/>
            <person name="Zhang H."/>
            <person name="Dai N."/>
            <person name="Sheng W."/>
            <person name="Hou X."/>
            <person name="Wei L."/>
        </authorList>
    </citation>
    <scope>NUCLEOTIDE SEQUENCE</scope>
    <source>
        <strain evidence="2">G02</strain>
        <tissue evidence="2">Leaf</tissue>
    </source>
</reference>
<protein>
    <recommendedName>
        <fullName evidence="1">RNase H type-1 domain-containing protein</fullName>
    </recommendedName>
</protein>
<evidence type="ECO:0000313" key="2">
    <source>
        <dbReference type="EMBL" id="KAL0431509.1"/>
    </source>
</evidence>
<gene>
    <name evidence="2" type="ORF">Sradi_0776900</name>
</gene>
<dbReference type="AlphaFoldDB" id="A0AAW2VPP6"/>
<dbReference type="Pfam" id="PF13456">
    <property type="entry name" value="RVT_3"/>
    <property type="match status" value="1"/>
</dbReference>
<dbReference type="InterPro" id="IPR012337">
    <property type="entry name" value="RNaseH-like_sf"/>
</dbReference>
<dbReference type="EMBL" id="JACGWJ010000003">
    <property type="protein sequence ID" value="KAL0431509.1"/>
    <property type="molecule type" value="Genomic_DNA"/>
</dbReference>
<dbReference type="SUPFAM" id="SSF53098">
    <property type="entry name" value="Ribonuclease H-like"/>
    <property type="match status" value="1"/>
</dbReference>
<dbReference type="CDD" id="cd06222">
    <property type="entry name" value="RNase_H_like"/>
    <property type="match status" value="1"/>
</dbReference>
<proteinExistence type="predicted"/>
<dbReference type="GO" id="GO:0004523">
    <property type="term" value="F:RNA-DNA hybrid ribonuclease activity"/>
    <property type="evidence" value="ECO:0007669"/>
    <property type="project" value="InterPro"/>
</dbReference>
<sequence length="171" mass="19332">METPPENWVKLNIDGSAISNPGQSGSGGIFRNNQGEFITAFSHSIGISTNAAAELRALHIGLSIAKIKHFSRLIIESDSMFVVNLFNRKRVPKHLMLLHKDCQRKLIELDAWQITFVYREANRVADCLAKRAAAMNFFCQENFVTCPPFLSKLVQEDLHQMYLRCTASHLL</sequence>